<feature type="transmembrane region" description="Helical" evidence="1">
    <location>
        <begin position="158"/>
        <end position="178"/>
    </location>
</feature>
<reference evidence="3" key="1">
    <citation type="submission" date="2019-10" db="EMBL/GenBank/DDBJ databases">
        <authorList>
            <person name="Zhang R."/>
            <person name="Pan Y."/>
            <person name="Wang J."/>
            <person name="Ma R."/>
            <person name="Yu S."/>
        </authorList>
    </citation>
    <scope>NUCLEOTIDE SEQUENCE</scope>
    <source>
        <strain evidence="3">LA-IB0</strain>
        <tissue evidence="3">Leaf</tissue>
    </source>
</reference>
<dbReference type="AlphaFoldDB" id="A0AAV6W467"/>
<dbReference type="EMBL" id="WHWC01000018">
    <property type="protein sequence ID" value="KAG8364704.1"/>
    <property type="molecule type" value="Genomic_DNA"/>
</dbReference>
<keyword evidence="4" id="KW-1185">Reference proteome</keyword>
<feature type="transmembrane region" description="Helical" evidence="1">
    <location>
        <begin position="116"/>
        <end position="137"/>
    </location>
</feature>
<dbReference type="GO" id="GO:0004175">
    <property type="term" value="F:endopeptidase activity"/>
    <property type="evidence" value="ECO:0007669"/>
    <property type="project" value="UniProtKB-ARBA"/>
</dbReference>
<dbReference type="GO" id="GO:0080120">
    <property type="term" value="P:CAAX-box protein maturation"/>
    <property type="evidence" value="ECO:0007669"/>
    <property type="project" value="UniProtKB-ARBA"/>
</dbReference>
<proteinExistence type="predicted"/>
<feature type="domain" description="CAAX prenyl protease 2/Lysostaphin resistance protein A-like" evidence="2">
    <location>
        <begin position="208"/>
        <end position="293"/>
    </location>
</feature>
<evidence type="ECO:0000313" key="4">
    <source>
        <dbReference type="Proteomes" id="UP000826271"/>
    </source>
</evidence>
<evidence type="ECO:0000313" key="3">
    <source>
        <dbReference type="EMBL" id="KAG8364704.1"/>
    </source>
</evidence>
<sequence>MNNTISPIHGPLLQCIFSTNVQKYFTTLPFNCNILTTTTSSRASSFKCRSIKHENTSESHQGFSVLKTNTQCDIGSMWSSMGFYVFSIHIPLSFGGLSAAAKILRQAVLVPQVEALLVLAIQTLELSIVLLLLKYHGKPQYDLPDFFRANKSSKERSWLLASAVGFGFLLSLVFITSYIADRWIGGTKDVNNPFLKEILSSGSTSVTACTFAYCIITPLLEEVVYRGFLLTSLASKMKWPQAVAISSIVFSVAHLSGENFLQLVIVGFVLGCSYCWTGNLSSSIAIHSLYNALILFSTFMS</sequence>
<dbReference type="Pfam" id="PF02517">
    <property type="entry name" value="Rce1-like"/>
    <property type="match status" value="1"/>
</dbReference>
<feature type="transmembrane region" description="Helical" evidence="1">
    <location>
        <begin position="83"/>
        <end position="104"/>
    </location>
</feature>
<keyword evidence="1" id="KW-1133">Transmembrane helix</keyword>
<dbReference type="Proteomes" id="UP000826271">
    <property type="component" value="Unassembled WGS sequence"/>
</dbReference>
<protein>
    <recommendedName>
        <fullName evidence="2">CAAX prenyl protease 2/Lysostaphin resistance protein A-like domain-containing protein</fullName>
    </recommendedName>
</protein>
<organism evidence="3 4">
    <name type="scientific">Buddleja alternifolia</name>
    <dbReference type="NCBI Taxonomy" id="168488"/>
    <lineage>
        <taxon>Eukaryota</taxon>
        <taxon>Viridiplantae</taxon>
        <taxon>Streptophyta</taxon>
        <taxon>Embryophyta</taxon>
        <taxon>Tracheophyta</taxon>
        <taxon>Spermatophyta</taxon>
        <taxon>Magnoliopsida</taxon>
        <taxon>eudicotyledons</taxon>
        <taxon>Gunneridae</taxon>
        <taxon>Pentapetalae</taxon>
        <taxon>asterids</taxon>
        <taxon>lamiids</taxon>
        <taxon>Lamiales</taxon>
        <taxon>Scrophulariaceae</taxon>
        <taxon>Buddlejeae</taxon>
        <taxon>Buddleja</taxon>
    </lineage>
</organism>
<dbReference type="PANTHER" id="PTHR43592">
    <property type="entry name" value="CAAX AMINO TERMINAL PROTEASE"/>
    <property type="match status" value="1"/>
</dbReference>
<keyword evidence="1" id="KW-0812">Transmembrane</keyword>
<name>A0AAV6W467_9LAMI</name>
<evidence type="ECO:0000256" key="1">
    <source>
        <dbReference type="SAM" id="Phobius"/>
    </source>
</evidence>
<evidence type="ECO:0000259" key="2">
    <source>
        <dbReference type="Pfam" id="PF02517"/>
    </source>
</evidence>
<feature type="transmembrane region" description="Helical" evidence="1">
    <location>
        <begin position="260"/>
        <end position="277"/>
    </location>
</feature>
<comment type="caution">
    <text evidence="3">The sequence shown here is derived from an EMBL/GenBank/DDBJ whole genome shotgun (WGS) entry which is preliminary data.</text>
</comment>
<dbReference type="InterPro" id="IPR003675">
    <property type="entry name" value="Rce1/LyrA-like_dom"/>
</dbReference>
<keyword evidence="1" id="KW-0472">Membrane</keyword>
<gene>
    <name evidence="3" type="ORF">BUALT_Bualt18G0026300</name>
</gene>
<accession>A0AAV6W467</accession>
<dbReference type="PANTHER" id="PTHR43592:SF4">
    <property type="entry name" value="CAAX AMINO TERMINAL PROTEASE FAMILY PROTEIN"/>
    <property type="match status" value="1"/>
</dbReference>